<keyword evidence="3" id="KW-1185">Reference proteome</keyword>
<dbReference type="InterPro" id="IPR046550">
    <property type="entry name" value="DUF6704"/>
</dbReference>
<dbReference type="OrthoDB" id="3872677at2"/>
<dbReference type="RefSeq" id="WP_147065453.1">
    <property type="nucleotide sequence ID" value="NZ_BAABDN010000002.1"/>
</dbReference>
<evidence type="ECO:0000256" key="1">
    <source>
        <dbReference type="SAM" id="Phobius"/>
    </source>
</evidence>
<feature type="transmembrane region" description="Helical" evidence="1">
    <location>
        <begin position="41"/>
        <end position="62"/>
    </location>
</feature>
<reference evidence="2 3" key="1">
    <citation type="submission" date="2019-07" db="EMBL/GenBank/DDBJ databases">
        <title>Whole genome shotgun sequence of Knoellia locipacati NBRC 109775.</title>
        <authorList>
            <person name="Hosoyama A."/>
            <person name="Uohara A."/>
            <person name="Ohji S."/>
            <person name="Ichikawa N."/>
        </authorList>
    </citation>
    <scope>NUCLEOTIDE SEQUENCE [LARGE SCALE GENOMIC DNA]</scope>
    <source>
        <strain evidence="2 3">NBRC 109775</strain>
    </source>
</reference>
<name>A0A512T2B1_9MICO</name>
<comment type="caution">
    <text evidence="2">The sequence shown here is derived from an EMBL/GenBank/DDBJ whole genome shotgun (WGS) entry which is preliminary data.</text>
</comment>
<keyword evidence="1" id="KW-0812">Transmembrane</keyword>
<evidence type="ECO:0000313" key="3">
    <source>
        <dbReference type="Proteomes" id="UP000321793"/>
    </source>
</evidence>
<dbReference type="Pfam" id="PF20447">
    <property type="entry name" value="DUF6704"/>
    <property type="match status" value="1"/>
</dbReference>
<protein>
    <submittedName>
        <fullName evidence="2">Uncharacterized protein</fullName>
    </submittedName>
</protein>
<dbReference type="EMBL" id="BKBA01000009">
    <property type="protein sequence ID" value="GEQ14367.1"/>
    <property type="molecule type" value="Genomic_DNA"/>
</dbReference>
<sequence length="78" mass="7789">MAEFHDDDHHGNSLAAWVMVGIVLLATAVMSLAVVIASVGLFIAGVVLTVIGLVAGKVLALAGHGVNGAVARADTNLS</sequence>
<keyword evidence="1" id="KW-1133">Transmembrane helix</keyword>
<gene>
    <name evidence="2" type="ORF">KLO01_24140</name>
</gene>
<feature type="transmembrane region" description="Helical" evidence="1">
    <location>
        <begin position="14"/>
        <end position="34"/>
    </location>
</feature>
<keyword evidence="1" id="KW-0472">Membrane</keyword>
<dbReference type="NCBIfam" id="NF041681">
    <property type="entry name" value="HGxxPAAW"/>
    <property type="match status" value="1"/>
</dbReference>
<dbReference type="AlphaFoldDB" id="A0A512T2B1"/>
<organism evidence="2 3">
    <name type="scientific">Knoellia locipacati</name>
    <dbReference type="NCBI Taxonomy" id="882824"/>
    <lineage>
        <taxon>Bacteria</taxon>
        <taxon>Bacillati</taxon>
        <taxon>Actinomycetota</taxon>
        <taxon>Actinomycetes</taxon>
        <taxon>Micrococcales</taxon>
        <taxon>Intrasporangiaceae</taxon>
        <taxon>Knoellia</taxon>
    </lineage>
</organism>
<evidence type="ECO:0000313" key="2">
    <source>
        <dbReference type="EMBL" id="GEQ14367.1"/>
    </source>
</evidence>
<proteinExistence type="predicted"/>
<dbReference type="Proteomes" id="UP000321793">
    <property type="component" value="Unassembled WGS sequence"/>
</dbReference>
<accession>A0A512T2B1</accession>